<dbReference type="AlphaFoldDB" id="A0A239K3K4"/>
<organism evidence="1 2">
    <name type="scientific">Sphingopyxis indica</name>
    <dbReference type="NCBI Taxonomy" id="436663"/>
    <lineage>
        <taxon>Bacteria</taxon>
        <taxon>Pseudomonadati</taxon>
        <taxon>Pseudomonadota</taxon>
        <taxon>Alphaproteobacteria</taxon>
        <taxon>Sphingomonadales</taxon>
        <taxon>Sphingomonadaceae</taxon>
        <taxon>Sphingopyxis</taxon>
    </lineage>
</organism>
<protein>
    <recommendedName>
        <fullName evidence="3">DUF1963 domain-containing protein</fullName>
    </recommendedName>
</protein>
<sequence>MTLAGVSLLFLLIVFLVWRIWRQPAAAAPMASLRDLRLPAFSRAHGDAPEVEIAPSRLARIRGEMPAAEPEIEGFDNPAPSETYTPVEAGAMVAAAFAEPEPAIAAALADEALAAERRADFAAPNRDTALQVRLMPQIPPRDAILTRSRLGGRPRLPADMDWPRIDGVKGDFLAQIACADLPADLWDGLGPRTGWLAIFAHPETGVGSAIHVAEEGPPREPPQGAGNALFGPWGGLRFGDLATLAIRAFPEWPVDVVAGAEAPPAFDDTLASDAVEYDIADPAFHPFDWDSMRMLGAVLDRRIARLQTGTGAPADASDEYLAALADAAETNRATAAGATEIVAIIRDSAGQHEFTPSDATAVMAALHAVRWKHVLCYPDPETGEDRIETLTLPLTRHDPRAPLWAHDYRALLLDAAKHAWLADPARLSAPARAWFEPLWRQLAAAEAATMGGAPSQPLVGFDPDYEAVLIELPTSGLMSRLVGEGENLVLTIRKADLAAGDFSKVATRRTRA</sequence>
<proteinExistence type="predicted"/>
<dbReference type="Pfam" id="PF09234">
    <property type="entry name" value="DUF1963"/>
    <property type="match status" value="1"/>
</dbReference>
<evidence type="ECO:0000313" key="2">
    <source>
        <dbReference type="Proteomes" id="UP000198339"/>
    </source>
</evidence>
<evidence type="ECO:0008006" key="3">
    <source>
        <dbReference type="Google" id="ProtNLM"/>
    </source>
</evidence>
<dbReference type="InterPro" id="IPR015315">
    <property type="entry name" value="DUF1963"/>
</dbReference>
<dbReference type="Proteomes" id="UP000198339">
    <property type="component" value="Unassembled WGS sequence"/>
</dbReference>
<dbReference type="EMBL" id="FZPA01000012">
    <property type="protein sequence ID" value="SNT12338.1"/>
    <property type="molecule type" value="Genomic_DNA"/>
</dbReference>
<dbReference type="SUPFAM" id="SSF103032">
    <property type="entry name" value="Hypothetical protein YwqG"/>
    <property type="match status" value="1"/>
</dbReference>
<dbReference type="InterPro" id="IPR035948">
    <property type="entry name" value="YwqG-like_sf"/>
</dbReference>
<dbReference type="Gene3D" id="2.30.320.10">
    <property type="entry name" value="YwqG-like"/>
    <property type="match status" value="1"/>
</dbReference>
<gene>
    <name evidence="1" type="ORF">SAMN06295955_11259</name>
</gene>
<name>A0A239K3K4_9SPHN</name>
<accession>A0A239K3K4</accession>
<reference evidence="1 2" key="1">
    <citation type="submission" date="2017-06" db="EMBL/GenBank/DDBJ databases">
        <authorList>
            <person name="Kim H.J."/>
            <person name="Triplett B.A."/>
        </authorList>
    </citation>
    <scope>NUCLEOTIDE SEQUENCE [LARGE SCALE GENOMIC DNA]</scope>
    <source>
        <strain evidence="1 2">DS15</strain>
    </source>
</reference>
<evidence type="ECO:0000313" key="1">
    <source>
        <dbReference type="EMBL" id="SNT12338.1"/>
    </source>
</evidence>
<keyword evidence="2" id="KW-1185">Reference proteome</keyword>